<protein>
    <recommendedName>
        <fullName evidence="1">Glycoside hydrolase 123-like N-terminal domain-containing protein</fullName>
    </recommendedName>
</protein>
<dbReference type="Pfam" id="PF19543">
    <property type="entry name" value="GH123_N"/>
    <property type="match status" value="1"/>
</dbReference>
<name>A0ABT2ENV5_9BACT</name>
<dbReference type="EMBL" id="JANUCP010000003">
    <property type="protein sequence ID" value="MCS3919639.1"/>
    <property type="molecule type" value="Genomic_DNA"/>
</dbReference>
<dbReference type="SUPFAM" id="SSF51445">
    <property type="entry name" value="(Trans)glycosidases"/>
    <property type="match status" value="1"/>
</dbReference>
<evidence type="ECO:0000259" key="1">
    <source>
        <dbReference type="Pfam" id="PF19543"/>
    </source>
</evidence>
<evidence type="ECO:0000313" key="3">
    <source>
        <dbReference type="Proteomes" id="UP001204798"/>
    </source>
</evidence>
<organism evidence="2 3">
    <name type="scientific">Candidatus Fervidibacter sacchari</name>
    <dbReference type="NCBI Taxonomy" id="1448929"/>
    <lineage>
        <taxon>Bacteria</taxon>
        <taxon>Candidatus Fervidibacterota</taxon>
        <taxon>Candidatus Fervidibacter</taxon>
    </lineage>
</organism>
<evidence type="ECO:0000313" key="2">
    <source>
        <dbReference type="EMBL" id="MCS3919639.1"/>
    </source>
</evidence>
<dbReference type="InterPro" id="IPR017853">
    <property type="entry name" value="GH"/>
</dbReference>
<dbReference type="RefSeq" id="WP_259096268.1">
    <property type="nucleotide sequence ID" value="NZ_CP130454.1"/>
</dbReference>
<dbReference type="Gene3D" id="3.20.20.80">
    <property type="entry name" value="Glycosidases"/>
    <property type="match status" value="1"/>
</dbReference>
<reference evidence="2 3" key="1">
    <citation type="submission" date="2022-08" db="EMBL/GenBank/DDBJ databases">
        <title>Bacterial and archaeal communities from various locations to study Microbial Dark Matter (Phase II).</title>
        <authorList>
            <person name="Stepanauskas R."/>
        </authorList>
    </citation>
    <scope>NUCLEOTIDE SEQUENCE [LARGE SCALE GENOMIC DNA]</scope>
    <source>
        <strain evidence="2 3">PD1</strain>
    </source>
</reference>
<comment type="caution">
    <text evidence="2">The sequence shown here is derived from an EMBL/GenBank/DDBJ whole genome shotgun (WGS) entry which is preliminary data.</text>
</comment>
<sequence>MRFWVVVIAWLCLTGVKLMAEVPDPWTPVKVQQAKGEIRVGIWGREYRFAQQPLPSQIMSASVELLAQPMRLVALGEGGKLSWTQSGCELWERTDEQATLLGWQVNDALIANFVVRTEFDGLMRVDLTLAPLPKPKASLKQLWLEIPLRKERATLFHYWPGRWGSAENSGAVPTDGMRLPFKPIVWLGWEEGGLTWCAESDRNWQVAESSRAIEIVPEGEAVILRVHLLDTPPQKLPLSFTFGIQATPVKPLPKDFHEWRICHGAFYGMERQPVAEGAKETVLEKAARLGVKTLVFHEHWTPIQNYWRTNRETELRDLIAACHRQGIKLLLYFGYELSTLAPEWSAVADKVLVKTPTGGLAGGYFRQPPQRDYIVCLNSQWSERLLDGIVSAIERYGFDGVYLDGTIEPFGCANEAHGCGYQTADGRLRETYPIFAVRQFMRRLYEALHPKGKLINAHQSTYCGTPTLAFVHSYWDGEQFGGGELAKDPLQKLPLASFRAEFMGKNFGVPCEFLVYERPPDWTVDHALAFTLLHDVRVRPLGFGVMLEKLSAIWTAMSQFSVSEAEWHPYWRNGDLIQAQPESVKVSGYRRTVNGQVRWLLVVSNLSVKEAVTAKVRLTEKAMPKVNEATDTLTGERLPISDNTITLPLLPMQMRLVAVR</sequence>
<proteinExistence type="predicted"/>
<keyword evidence="3" id="KW-1185">Reference proteome</keyword>
<gene>
    <name evidence="2" type="ORF">M2350_002052</name>
</gene>
<dbReference type="InterPro" id="IPR045711">
    <property type="entry name" value="GH123-like_N"/>
</dbReference>
<dbReference type="Proteomes" id="UP001204798">
    <property type="component" value="Unassembled WGS sequence"/>
</dbReference>
<accession>A0ABT2ENV5</accession>
<feature type="domain" description="Glycoside hydrolase 123-like N-terminal" evidence="1">
    <location>
        <begin position="18"/>
        <end position="359"/>
    </location>
</feature>